<name>A0A0K9NT25_ZOSMR</name>
<dbReference type="PANTHER" id="PTHR47778">
    <property type="entry name" value="BNAA05G14870D PROTEIN"/>
    <property type="match status" value="1"/>
</dbReference>
<dbReference type="PANTHER" id="PTHR47778:SF2">
    <property type="entry name" value="GLYCOSYL TRANSFERASE FAMILY 1 DOMAIN-CONTAINING PROTEIN"/>
    <property type="match status" value="1"/>
</dbReference>
<keyword evidence="6" id="KW-1185">Reference proteome</keyword>
<dbReference type="Pfam" id="PF16994">
    <property type="entry name" value="Glyco_trans_4_5"/>
    <property type="match status" value="1"/>
</dbReference>
<evidence type="ECO:0000256" key="2">
    <source>
        <dbReference type="SAM" id="MobiDB-lite"/>
    </source>
</evidence>
<gene>
    <name evidence="5" type="ORF">ZOSMA_63G00690</name>
</gene>
<dbReference type="GO" id="GO:0016757">
    <property type="term" value="F:glycosyltransferase activity"/>
    <property type="evidence" value="ECO:0007669"/>
    <property type="project" value="UniProtKB-KW"/>
</dbReference>
<feature type="region of interest" description="Disordered" evidence="2">
    <location>
        <begin position="24"/>
        <end position="49"/>
    </location>
</feature>
<proteinExistence type="predicted"/>
<keyword evidence="3" id="KW-0812">Transmembrane</keyword>
<organism evidence="5 6">
    <name type="scientific">Zostera marina</name>
    <name type="common">Eelgrass</name>
    <dbReference type="NCBI Taxonomy" id="29655"/>
    <lineage>
        <taxon>Eukaryota</taxon>
        <taxon>Viridiplantae</taxon>
        <taxon>Streptophyta</taxon>
        <taxon>Embryophyta</taxon>
        <taxon>Tracheophyta</taxon>
        <taxon>Spermatophyta</taxon>
        <taxon>Magnoliopsida</taxon>
        <taxon>Liliopsida</taxon>
        <taxon>Zosteraceae</taxon>
        <taxon>Zostera</taxon>
    </lineage>
</organism>
<feature type="compositionally biased region" description="Basic residues" evidence="2">
    <location>
        <begin position="493"/>
        <end position="508"/>
    </location>
</feature>
<keyword evidence="3" id="KW-1133">Transmembrane helix</keyword>
<accession>A0A0K9NT25</accession>
<dbReference type="SUPFAM" id="SSF53756">
    <property type="entry name" value="UDP-Glycosyltransferase/glycogen phosphorylase"/>
    <property type="match status" value="1"/>
</dbReference>
<dbReference type="EMBL" id="LFYR01001699">
    <property type="protein sequence ID" value="KMZ59956.1"/>
    <property type="molecule type" value="Genomic_DNA"/>
</dbReference>
<dbReference type="OrthoDB" id="512920at2759"/>
<feature type="compositionally biased region" description="Low complexity" evidence="2">
    <location>
        <begin position="29"/>
        <end position="42"/>
    </location>
</feature>
<dbReference type="Proteomes" id="UP000036987">
    <property type="component" value="Unassembled WGS sequence"/>
</dbReference>
<dbReference type="AlphaFoldDB" id="A0A0K9NT25"/>
<reference evidence="6" key="1">
    <citation type="journal article" date="2016" name="Nature">
        <title>The genome of the seagrass Zostera marina reveals angiosperm adaptation to the sea.</title>
        <authorList>
            <person name="Olsen J.L."/>
            <person name="Rouze P."/>
            <person name="Verhelst B."/>
            <person name="Lin Y.-C."/>
            <person name="Bayer T."/>
            <person name="Collen J."/>
            <person name="Dattolo E."/>
            <person name="De Paoli E."/>
            <person name="Dittami S."/>
            <person name="Maumus F."/>
            <person name="Michel G."/>
            <person name="Kersting A."/>
            <person name="Lauritano C."/>
            <person name="Lohaus R."/>
            <person name="Toepel M."/>
            <person name="Tonon T."/>
            <person name="Vanneste K."/>
            <person name="Amirebrahimi M."/>
            <person name="Brakel J."/>
            <person name="Bostroem C."/>
            <person name="Chovatia M."/>
            <person name="Grimwood J."/>
            <person name="Jenkins J.W."/>
            <person name="Jueterbock A."/>
            <person name="Mraz A."/>
            <person name="Stam W.T."/>
            <person name="Tice H."/>
            <person name="Bornberg-Bauer E."/>
            <person name="Green P.J."/>
            <person name="Pearson G.A."/>
            <person name="Procaccini G."/>
            <person name="Duarte C.M."/>
            <person name="Schmutz J."/>
            <person name="Reusch T.B.H."/>
            <person name="Van de Peer Y."/>
        </authorList>
    </citation>
    <scope>NUCLEOTIDE SEQUENCE [LARGE SCALE GENOMIC DNA]</scope>
    <source>
        <strain evidence="6">cv. Finnish</strain>
    </source>
</reference>
<feature type="domain" description="Glycosyl transferase family 1" evidence="4">
    <location>
        <begin position="571"/>
        <end position="681"/>
    </location>
</feature>
<protein>
    <submittedName>
        <fullName evidence="5">Glycosyl transferase, family 1</fullName>
    </submittedName>
</protein>
<keyword evidence="5" id="KW-0808">Transferase</keyword>
<keyword evidence="1" id="KW-0328">Glycosyltransferase</keyword>
<dbReference type="Gene3D" id="3.40.50.2000">
    <property type="entry name" value="Glycogen Phosphorylase B"/>
    <property type="match status" value="1"/>
</dbReference>
<feature type="region of interest" description="Disordered" evidence="2">
    <location>
        <begin position="486"/>
        <end position="515"/>
    </location>
</feature>
<evidence type="ECO:0000256" key="3">
    <source>
        <dbReference type="SAM" id="Phobius"/>
    </source>
</evidence>
<keyword evidence="3" id="KW-0472">Membrane</keyword>
<dbReference type="OMA" id="WAHGHSK"/>
<evidence type="ECO:0000256" key="1">
    <source>
        <dbReference type="ARBA" id="ARBA00022676"/>
    </source>
</evidence>
<evidence type="ECO:0000259" key="4">
    <source>
        <dbReference type="Pfam" id="PF00534"/>
    </source>
</evidence>
<dbReference type="CDD" id="cd03801">
    <property type="entry name" value="GT4_PimA-like"/>
    <property type="match status" value="1"/>
</dbReference>
<dbReference type="STRING" id="29655.A0A0K9NT25"/>
<sequence>MEQTNGREEDLHVNVIKLSSIRVSKTLQPTSSGKSSTPKGSPRNYSPSFRKFRVPRKDKTSWWKLRCLWMNDRSVFLFILIILWMYIVVQVQIKWSRNGYNIIDKSDVGSVQKMFRVSRMVDVFNSTILDCKNCVGNLVNSGMLGSSQQNGKRLKHIITESNSESEWREGSDIRTDVLVEEGIPRINTSYGFLIGPFEKIEDRILGWSPDGRKRICDKSGEFGQMVSSRSFVLIFHELSLTGAPLSMMELATEILSCGGTVSVVAINMKGGLLPEMDRRGIKVLADKGKNSFRVARKADLIIAGSSVCSSWIEDYLSHSTDGSNKILWWIMENRREYFDRAKYLLNEVKMLIFLSESQYNQWLIWCEEEQIQLKTKPTTVSLSINDEVAFVAGISCSLNMSSSSIDEMQEKRKLLRIAVRKELGLADSDMLVLSLSSINPGKGQQLLLESLLLDSEQKHPTHPERTSIVNHDREIENILLQTHKNDGGASKIERRRRRGKKRKKKSKSSKISSISSTSIKRSIIATKLHDYRKSRKLLSDKVDGRKEPSIKVLIGSIGSKSNKIFYVKGMLKFLSQHPNFTKSVLWTPATTYVSSLYAAADVYVINAQGLGETFGRVTIEAMAFGLPVLGTNAGGTKEIVEDKVTGFLHPIGSEGIKPLAQNLQFLLYNPSAREQLGKNGRMKAEKMYLKHHMFQKLAEAFAYCIT</sequence>
<evidence type="ECO:0000313" key="5">
    <source>
        <dbReference type="EMBL" id="KMZ59956.1"/>
    </source>
</evidence>
<comment type="caution">
    <text evidence="5">The sequence shown here is derived from an EMBL/GenBank/DDBJ whole genome shotgun (WGS) entry which is preliminary data.</text>
</comment>
<dbReference type="InterPro" id="IPR041693">
    <property type="entry name" value="Glyco_trans_4_5"/>
</dbReference>
<dbReference type="InterPro" id="IPR001296">
    <property type="entry name" value="Glyco_trans_1"/>
</dbReference>
<dbReference type="Pfam" id="PF00534">
    <property type="entry name" value="Glycos_transf_1"/>
    <property type="match status" value="1"/>
</dbReference>
<evidence type="ECO:0000313" key="6">
    <source>
        <dbReference type="Proteomes" id="UP000036987"/>
    </source>
</evidence>
<feature type="transmembrane region" description="Helical" evidence="3">
    <location>
        <begin position="74"/>
        <end position="93"/>
    </location>
</feature>